<dbReference type="STRING" id="1085623.GNIT_2564"/>
<dbReference type="PANTHER" id="PTHR12526">
    <property type="entry name" value="GLYCOSYLTRANSFERASE"/>
    <property type="match status" value="1"/>
</dbReference>
<proteinExistence type="predicted"/>
<dbReference type="GO" id="GO:0016740">
    <property type="term" value="F:transferase activity"/>
    <property type="evidence" value="ECO:0007669"/>
    <property type="project" value="UniProtKB-KW"/>
</dbReference>
<dbReference type="EMBL" id="CP003060">
    <property type="protein sequence ID" value="AEP30661.1"/>
    <property type="molecule type" value="Genomic_DNA"/>
</dbReference>
<dbReference type="Gene3D" id="3.40.50.2000">
    <property type="entry name" value="Glycogen Phosphorylase B"/>
    <property type="match status" value="2"/>
</dbReference>
<organism evidence="1 2">
    <name type="scientific">Glaciecola nitratireducens (strain JCM 12485 / KCTC 12276 / FR1064)</name>
    <dbReference type="NCBI Taxonomy" id="1085623"/>
    <lineage>
        <taxon>Bacteria</taxon>
        <taxon>Pseudomonadati</taxon>
        <taxon>Pseudomonadota</taxon>
        <taxon>Gammaproteobacteria</taxon>
        <taxon>Alteromonadales</taxon>
        <taxon>Alteromonadaceae</taxon>
        <taxon>Brumicola</taxon>
    </lineage>
</organism>
<dbReference type="NCBIfam" id="TIGR03087">
    <property type="entry name" value="stp1"/>
    <property type="match status" value="1"/>
</dbReference>
<dbReference type="HOGENOM" id="CLU_028014_3_0_6"/>
<evidence type="ECO:0000313" key="2">
    <source>
        <dbReference type="Proteomes" id="UP000009282"/>
    </source>
</evidence>
<dbReference type="CDD" id="cd03801">
    <property type="entry name" value="GT4_PimA-like"/>
    <property type="match status" value="1"/>
</dbReference>
<dbReference type="RefSeq" id="WP_014109534.1">
    <property type="nucleotide sequence ID" value="NC_016041.1"/>
</dbReference>
<dbReference type="InterPro" id="IPR017521">
    <property type="entry name" value="Sugar_tfrase_PEP-CTERM_Stp1"/>
</dbReference>
<dbReference type="Proteomes" id="UP000009282">
    <property type="component" value="Chromosome"/>
</dbReference>
<reference evidence="1 2" key="1">
    <citation type="journal article" date="2011" name="J. Bacteriol.">
        <title>Complete genome sequence of seawater bacterium Glaciecola nitratireducens FR1064T.</title>
        <authorList>
            <person name="Bian F."/>
            <person name="Qin Q.L."/>
            <person name="Xie B.B."/>
            <person name="Shu Y.L."/>
            <person name="Zhang X.Y."/>
            <person name="Yu Y."/>
            <person name="Chen B."/>
            <person name="Chen X.L."/>
            <person name="Zhou B.C."/>
            <person name="Zhang Y.Z."/>
        </authorList>
    </citation>
    <scope>NUCLEOTIDE SEQUENCE [LARGE SCALE GENOMIC DNA]</scope>
    <source>
        <strain evidence="2">JCM 12485 / KCTC 12276 / FR1064</strain>
    </source>
</reference>
<keyword evidence="1" id="KW-0808">Transferase</keyword>
<dbReference type="eggNOG" id="COG0438">
    <property type="taxonomic scope" value="Bacteria"/>
</dbReference>
<dbReference type="SUPFAM" id="SSF53756">
    <property type="entry name" value="UDP-Glycosyltransferase/glycogen phosphorylase"/>
    <property type="match status" value="1"/>
</dbReference>
<gene>
    <name evidence="1" type="ordered locus">GNIT_2564</name>
</gene>
<dbReference type="Pfam" id="PF13692">
    <property type="entry name" value="Glyco_trans_1_4"/>
    <property type="match status" value="1"/>
</dbReference>
<dbReference type="KEGG" id="gni:GNIT_2564"/>
<accession>G4QI47</accession>
<dbReference type="AlphaFoldDB" id="G4QI47"/>
<sequence length="403" mass="45340">MMKPALLFLVHRIPFPPNKGDKIRSFNMMKQLSQAFDIHLGCFIDDDEDLGFDKDLLAYCKSIKCIQQNKLLCKVKGLAGFVTSKPITLPYYHSHEMQRWVDETIVEQQVQRVLIFSAAMAQFVEPHLPNIKHSVLDFVDVDSDKWRQYAAEKSGIKAWFYNREARLLQSYETNMANAFDFSTFVSDDEASMFTSLIPKALDNKVLGVRNGVDTTYFDPQAGLEAVDNIADNSVAFTGAMDYWANVNAVMWFVENVWPLILSHDNTAQFYVVGSKPSAEVQALHGKHNITVTGRVEDVRPYIAQTKVSVAPLRIARGIQNKVLEALSMAKPIVLSSMAAEGIAKPLSSDYQVEDSPEAMAQIICDLLAKEALVSESNRAFVVEHFSWESEMHKFSDLLNGVRV</sequence>
<evidence type="ECO:0000313" key="1">
    <source>
        <dbReference type="EMBL" id="AEP30661.1"/>
    </source>
</evidence>
<name>G4QI47_GLANF</name>
<protein>
    <submittedName>
        <fullName evidence="1">Glycosyl transferase, group 1</fullName>
    </submittedName>
</protein>
<keyword evidence="2" id="KW-1185">Reference proteome</keyword>